<reference evidence="3" key="1">
    <citation type="submission" date="2016-08" db="EMBL/GenBank/DDBJ databases">
        <title>Complete genome sequence of the organohalide-respiring Epsilonproteobacterium Sulfurospirillum halorespirans.</title>
        <authorList>
            <person name="Goris T."/>
            <person name="Zimmermann J."/>
            <person name="Schenz B."/>
            <person name="Lemos M."/>
            <person name="Hackermueller J."/>
            <person name="Diekert G."/>
        </authorList>
    </citation>
    <scope>NUCLEOTIDE SEQUENCE [LARGE SCALE GENOMIC DNA]</scope>
    <source>
        <strain>DSM 13726</strain>
        <strain evidence="3">PCE-M2</strain>
    </source>
</reference>
<protein>
    <submittedName>
        <fullName evidence="2">Nitrogenase FeMo-cofactor biosynthesis protein NifE</fullName>
    </submittedName>
</protein>
<dbReference type="Pfam" id="PF00148">
    <property type="entry name" value="Oxidored_nitro"/>
    <property type="match status" value="1"/>
</dbReference>
<evidence type="ECO:0000313" key="3">
    <source>
        <dbReference type="Proteomes" id="UP000094609"/>
    </source>
</evidence>
<dbReference type="STRING" id="1193502.SHALO_1607"/>
<dbReference type="KEGG" id="shal:SHALO_1607"/>
<dbReference type="PATRIC" id="fig|1193502.14.peg.1631"/>
<dbReference type="Gene3D" id="3.40.50.12380">
    <property type="entry name" value="Nitrogenase MoFe cofactor biosynthesis protein NifE, C-terminal"/>
    <property type="match status" value="1"/>
</dbReference>
<dbReference type="Gene3D" id="3.40.50.1980">
    <property type="entry name" value="Nitrogenase molybdenum iron protein domain"/>
    <property type="match status" value="1"/>
</dbReference>
<feature type="domain" description="Nitrogenase/oxidoreductase component 1" evidence="1">
    <location>
        <begin position="40"/>
        <end position="427"/>
    </location>
</feature>
<gene>
    <name evidence="2" type="ORF">SHALO_1607</name>
</gene>
<dbReference type="SUPFAM" id="SSF53807">
    <property type="entry name" value="Helical backbone' metal receptor"/>
    <property type="match status" value="1"/>
</dbReference>
<dbReference type="InterPro" id="IPR000510">
    <property type="entry name" value="Nase/OxRdtase_comp1"/>
</dbReference>
<dbReference type="Proteomes" id="UP000094609">
    <property type="component" value="Chromosome"/>
</dbReference>
<organism evidence="2 3">
    <name type="scientific">Sulfurospirillum halorespirans DSM 13726</name>
    <dbReference type="NCBI Taxonomy" id="1193502"/>
    <lineage>
        <taxon>Bacteria</taxon>
        <taxon>Pseudomonadati</taxon>
        <taxon>Campylobacterota</taxon>
        <taxon>Epsilonproteobacteria</taxon>
        <taxon>Campylobacterales</taxon>
        <taxon>Sulfurospirillaceae</taxon>
        <taxon>Sulfurospirillum</taxon>
    </lineage>
</organism>
<dbReference type="PANTHER" id="PTHR42956:SF1">
    <property type="entry name" value="NITROGENASE IRON-MOLYBDENUM COFACTOR BIOSYNTHESIS PROTEIN NIFE"/>
    <property type="match status" value="1"/>
</dbReference>
<dbReference type="GO" id="GO:0016491">
    <property type="term" value="F:oxidoreductase activity"/>
    <property type="evidence" value="ECO:0007669"/>
    <property type="project" value="InterPro"/>
</dbReference>
<dbReference type="RefSeq" id="WP_069478087.1">
    <property type="nucleotide sequence ID" value="NZ_CP017111.1"/>
</dbReference>
<dbReference type="PANTHER" id="PTHR42956">
    <property type="entry name" value="NITROGENASE IRON-MOLYBDENUM COFACTOR BIOSYNTHESIS PROTEIN NIFE"/>
    <property type="match status" value="1"/>
</dbReference>
<sequence>MSRYQSIKELFNESSCSHNTNTEKKVTCERLSPGTMIGGCSFEGALQALLPFKNAAHLIHSPSTCPQVTHLFQNAPSSVFTTQMDAHDLIFGGEDKLSSSINYVYAHIHPEVIFIYLTCVSSLIGEDIERIINTKQETLGIPIILINAAGFMGGVPFGARIAGVTLMQQLMGQKEPLDALAYDINLIGFNASLNEMNAYKMLLESIGFRIHWIFGGVEDVERTQMAHCVKLNVLIGAKPMVSLARKMKEMWDIPWVEVSFYGRHATSDAIRSIVEIFADGKLTRISEQFIAREEKSLHQALESCCTVLKDKVALLDLKGKYSWQFIPMLKELNVRIAATAIYQCTQDDSEKVFELLKGQGMVIRDPYEELEEIIDEEAVDILLCDVHHYHSAAASKIAFIEVSPVLQTSFIGYTGLLSFAHELVQTLEDPFFTTVFQKAPWE</sequence>
<proteinExistence type="predicted"/>
<dbReference type="AlphaFoldDB" id="A0A1D7TKB1"/>
<accession>A0A1D7TKB1</accession>
<dbReference type="InterPro" id="IPR049939">
    <property type="entry name" value="NifE-like"/>
</dbReference>
<evidence type="ECO:0000259" key="1">
    <source>
        <dbReference type="Pfam" id="PF00148"/>
    </source>
</evidence>
<dbReference type="EMBL" id="CP017111">
    <property type="protein sequence ID" value="AOO65380.1"/>
    <property type="molecule type" value="Genomic_DNA"/>
</dbReference>
<evidence type="ECO:0000313" key="2">
    <source>
        <dbReference type="EMBL" id="AOO65380.1"/>
    </source>
</evidence>
<keyword evidence="3" id="KW-1185">Reference proteome</keyword>
<name>A0A1D7TKB1_9BACT</name>